<name>A0AAW0DL49_9AGAR</name>
<evidence type="ECO:0000313" key="1">
    <source>
        <dbReference type="EMBL" id="KAK7051750.1"/>
    </source>
</evidence>
<evidence type="ECO:0000313" key="2">
    <source>
        <dbReference type="Proteomes" id="UP001362999"/>
    </source>
</evidence>
<dbReference type="AlphaFoldDB" id="A0AAW0DL49"/>
<keyword evidence="2" id="KW-1185">Reference proteome</keyword>
<dbReference type="EMBL" id="JAWWNJ010000007">
    <property type="protein sequence ID" value="KAK7051750.1"/>
    <property type="molecule type" value="Genomic_DNA"/>
</dbReference>
<protein>
    <submittedName>
        <fullName evidence="1">Uncharacterized protein</fullName>
    </submittedName>
</protein>
<dbReference type="Proteomes" id="UP001362999">
    <property type="component" value="Unassembled WGS sequence"/>
</dbReference>
<proteinExistence type="predicted"/>
<reference evidence="1 2" key="1">
    <citation type="journal article" date="2024" name="J Genomics">
        <title>Draft genome sequencing and assembly of Favolaschia claudopus CIRM-BRFM 2984 isolated from oak limbs.</title>
        <authorList>
            <person name="Navarro D."/>
            <person name="Drula E."/>
            <person name="Chaduli D."/>
            <person name="Cazenave R."/>
            <person name="Ahrendt S."/>
            <person name="Wang J."/>
            <person name="Lipzen A."/>
            <person name="Daum C."/>
            <person name="Barry K."/>
            <person name="Grigoriev I.V."/>
            <person name="Favel A."/>
            <person name="Rosso M.N."/>
            <person name="Martin F."/>
        </authorList>
    </citation>
    <scope>NUCLEOTIDE SEQUENCE [LARGE SCALE GENOMIC DNA]</scope>
    <source>
        <strain evidence="1 2">CIRM-BRFM 2984</strain>
    </source>
</reference>
<sequence>MASPAEPILPPELERMIFEICAQSLPVFTTRLMLVARRVNQWVEPFLYRVICIGIYSAVPGFPLFTPENFASMMARKSPEFLRKAVRHFMIEDGSGYPSGGRDFLNICTEVEDLWLPYEDKSSVPSIQVLPLRRLEIDFSQFFRLPLSCKALSGLTHLALDDTPADYDLACTTFLALPKLTHLSFDGAFQFIRERVDQMLESLPLLGVMAAFAYDIDSFDHYSKWHITTDPRFVVLVPRPDFNRDWHSGARGGPDYWTNAENFVAKRRAGKIDPPGYMCECEWIY</sequence>
<gene>
    <name evidence="1" type="ORF">R3P38DRAFT_2857193</name>
</gene>
<organism evidence="1 2">
    <name type="scientific">Favolaschia claudopus</name>
    <dbReference type="NCBI Taxonomy" id="2862362"/>
    <lineage>
        <taxon>Eukaryota</taxon>
        <taxon>Fungi</taxon>
        <taxon>Dikarya</taxon>
        <taxon>Basidiomycota</taxon>
        <taxon>Agaricomycotina</taxon>
        <taxon>Agaricomycetes</taxon>
        <taxon>Agaricomycetidae</taxon>
        <taxon>Agaricales</taxon>
        <taxon>Marasmiineae</taxon>
        <taxon>Mycenaceae</taxon>
        <taxon>Favolaschia</taxon>
    </lineage>
</organism>
<comment type="caution">
    <text evidence="1">The sequence shown here is derived from an EMBL/GenBank/DDBJ whole genome shotgun (WGS) entry which is preliminary data.</text>
</comment>
<accession>A0AAW0DL49</accession>